<dbReference type="SUPFAM" id="SSF53187">
    <property type="entry name" value="Zn-dependent exopeptidases"/>
    <property type="match status" value="1"/>
</dbReference>
<evidence type="ECO:0000313" key="3">
    <source>
        <dbReference type="EMBL" id="ALE16637.1"/>
    </source>
</evidence>
<dbReference type="GO" id="GO:0006508">
    <property type="term" value="P:proteolysis"/>
    <property type="evidence" value="ECO:0007669"/>
    <property type="project" value="InterPro"/>
</dbReference>
<dbReference type="PANTHER" id="PTHR12147">
    <property type="entry name" value="METALLOPEPTIDASE M28 FAMILY MEMBER"/>
    <property type="match status" value="1"/>
</dbReference>
<gene>
    <name evidence="3" type="ORF">AMC99_01343</name>
</gene>
<dbReference type="EMBL" id="CP012669">
    <property type="protein sequence ID" value="ALE16637.1"/>
    <property type="molecule type" value="Genomic_DNA"/>
</dbReference>
<dbReference type="KEGG" id="aep:AMC99_01343"/>
<dbReference type="AlphaFoldDB" id="A0A0M5KYJ0"/>
<dbReference type="Pfam" id="PF04389">
    <property type="entry name" value="Peptidase_M28"/>
    <property type="match status" value="1"/>
</dbReference>
<keyword evidence="4" id="KW-1185">Reference proteome</keyword>
<dbReference type="GO" id="GO:0008235">
    <property type="term" value="F:metalloexopeptidase activity"/>
    <property type="evidence" value="ECO:0007669"/>
    <property type="project" value="InterPro"/>
</dbReference>
<sequence>MDRRVMHQGGKLISGMKALAATVALALLSGCVTTPVGQYSKQESAQIAQRLTTDIGMLASEEFGGRRPGTAGEDLTLDYVRKNLESAGYVSGTNDPANPWRAPVELVSTRPEGGSMEIVLGRKRIVLPPEQSVVYSARKRTLVEQAPILFVGFESETLGEDVIRGNVIAMLAEPGVSPQRRSDFFDKGAAAVITLVETEDDVASVKASRNRERLSRPSKNDDFLSAYATYGAFGNAIGNAEWTKLLAQAQEDEFSPVTLKAEVTLEALTDRHDVRTANLIGMLPGTKPGTGAVLLLAHWDHLGDCGPLEDADRLCNGAVDNASGVSLMMELARQLSASGPHDRDIYVLATTAEEWGLIGAEAFAESPPIPLETIVAAFNFDTVAIARSGSPVGFVGEGRTRLDDVVREVMGEAAREFADRELTEQFIRRQDAWALLQHDVPAVVLSTAFGDKAALDSYLIGRYHRAADNPDTLELGGAIEDLKLHQMLVERIASTTRYPLP</sequence>
<dbReference type="InterPro" id="IPR007484">
    <property type="entry name" value="Peptidase_M28"/>
</dbReference>
<protein>
    <recommendedName>
        <fullName evidence="2">Peptidase M28 domain-containing protein</fullName>
    </recommendedName>
</protein>
<name>A0A0M5KYJ0_9SPHN</name>
<accession>A0A0M5KYJ0</accession>
<dbReference type="OrthoDB" id="9778250at2"/>
<dbReference type="PANTHER" id="PTHR12147:SF26">
    <property type="entry name" value="PEPTIDASE M28 DOMAIN-CONTAINING PROTEIN"/>
    <property type="match status" value="1"/>
</dbReference>
<dbReference type="PATRIC" id="fig|361183.4.peg.1313"/>
<dbReference type="PROSITE" id="PS51257">
    <property type="entry name" value="PROKAR_LIPOPROTEIN"/>
    <property type="match status" value="1"/>
</dbReference>
<evidence type="ECO:0000259" key="2">
    <source>
        <dbReference type="Pfam" id="PF04389"/>
    </source>
</evidence>
<feature type="domain" description="Peptidase M28" evidence="2">
    <location>
        <begin position="278"/>
        <end position="476"/>
    </location>
</feature>
<reference evidence="3 4" key="1">
    <citation type="submission" date="2015-09" db="EMBL/GenBank/DDBJ databases">
        <title>Complete genome sequence of a benzo[a]pyrene-degrading bacterium Altererythrobacter epoxidivorans CGMCC 1.7731T.</title>
        <authorList>
            <person name="Li Z."/>
            <person name="Cheng H."/>
            <person name="Huo Y."/>
            <person name="Xu X."/>
        </authorList>
    </citation>
    <scope>NUCLEOTIDE SEQUENCE [LARGE SCALE GENOMIC DNA]</scope>
    <source>
        <strain evidence="3 4">CGMCC 1.7731</strain>
    </source>
</reference>
<evidence type="ECO:0000256" key="1">
    <source>
        <dbReference type="SAM" id="SignalP"/>
    </source>
</evidence>
<dbReference type="Proteomes" id="UP000057938">
    <property type="component" value="Chromosome"/>
</dbReference>
<keyword evidence="1" id="KW-0732">Signal</keyword>
<organism evidence="3 4">
    <name type="scientific">Altererythrobacter epoxidivorans</name>
    <dbReference type="NCBI Taxonomy" id="361183"/>
    <lineage>
        <taxon>Bacteria</taxon>
        <taxon>Pseudomonadati</taxon>
        <taxon>Pseudomonadota</taxon>
        <taxon>Alphaproteobacteria</taxon>
        <taxon>Sphingomonadales</taxon>
        <taxon>Erythrobacteraceae</taxon>
        <taxon>Altererythrobacter</taxon>
    </lineage>
</organism>
<feature type="chain" id="PRO_5005804677" description="Peptidase M28 domain-containing protein" evidence="1">
    <location>
        <begin position="27"/>
        <end position="501"/>
    </location>
</feature>
<feature type="signal peptide" evidence="1">
    <location>
        <begin position="1"/>
        <end position="26"/>
    </location>
</feature>
<dbReference type="InterPro" id="IPR045175">
    <property type="entry name" value="M28_fam"/>
</dbReference>
<evidence type="ECO:0000313" key="4">
    <source>
        <dbReference type="Proteomes" id="UP000057938"/>
    </source>
</evidence>
<proteinExistence type="predicted"/>
<dbReference type="STRING" id="361183.AMC99_01343"/>
<dbReference type="Gene3D" id="3.40.630.10">
    <property type="entry name" value="Zn peptidases"/>
    <property type="match status" value="1"/>
</dbReference>